<dbReference type="Gene3D" id="2.40.50.180">
    <property type="entry name" value="CheA-289, Domain 4"/>
    <property type="match status" value="1"/>
</dbReference>
<dbReference type="eggNOG" id="COG0835">
    <property type="taxonomic scope" value="Bacteria"/>
</dbReference>
<evidence type="ECO:0000313" key="3">
    <source>
        <dbReference type="Proteomes" id="UP000005019"/>
    </source>
</evidence>
<keyword evidence="3" id="KW-1185">Reference proteome</keyword>
<dbReference type="Gene3D" id="2.30.30.40">
    <property type="entry name" value="SH3 Domains"/>
    <property type="match status" value="1"/>
</dbReference>
<dbReference type="AlphaFoldDB" id="F5RCL5"/>
<gene>
    <name evidence="2" type="ORF">METUNv1_02019</name>
</gene>
<dbReference type="GO" id="GO:0007165">
    <property type="term" value="P:signal transduction"/>
    <property type="evidence" value="ECO:0007669"/>
    <property type="project" value="InterPro"/>
</dbReference>
<reference evidence="2 3" key="1">
    <citation type="journal article" date="2011" name="J. Bacteriol.">
        <title>Genome sequence of Methyloversatilis universalis FAM5T, a methylotrophic representative of the order Rhodocyclales.</title>
        <authorList>
            <person name="Kittichotirat W."/>
            <person name="Good N.M."/>
            <person name="Hall R."/>
            <person name="Bringel F."/>
            <person name="Lajus A."/>
            <person name="Medigue C."/>
            <person name="Smalley N.E."/>
            <person name="Beck D."/>
            <person name="Bumgarner R."/>
            <person name="Vuilleumier S."/>
            <person name="Kalyuzhnaya M.G."/>
        </authorList>
    </citation>
    <scope>NUCLEOTIDE SEQUENCE [LARGE SCALE GENOMIC DNA]</scope>
    <source>
        <strain evidence="3">ATCC BAA-1314 / JCM 13912 / FAM5</strain>
    </source>
</reference>
<sequence length="836" mass="90220">MTWTESLLPHMRGVLACERELAELRFTWQLIETTAKMVCPAEAKTILPAMASTREAFGRLERELVRALAAQNADKVALQMRARAQAVVDVVVRNLYERTADVGFLATDGDLRAFLEGGAVAREAVEARLHEYIRKYTVYDAVCVLAPDGRLCAAIGEGVAPEGDAALVAEVLNAPAHVERFGRCALLPGRERALVYARRIDGTNGRTLGVLALSFRFDDEMAGIFRTFRRPRDKAVMLLLDAAGRVIASSDPDHVALGRMPEVAGDRQGALTEFGGREYIACTRPATGYQGYAGPGWRGHVMVPADLAFRDDAFRIGATVPDAGLQCAELAAIERQAGAIRDALNRVVWNGQVMAGGRRGEALKLKSMLQQISETGERTRAVFSRALAALSETITSSTLQDLQFVSRLMIDVMDRNLYERANDCRWWALAPALRATLAGGGDPRMLGPLLDGINRLYTVYDRLFVHDAEGRIVACSALSGDGDAVLGTRLDERMREAVLRLPDSQRYAVSPFEPTSLHGGRPTYVYHAAIRAPHDEARVVGGIGIVFESDREFRAMLGELLPDRAGVWAAFCERDGRVVASTRDDLPAGATLALGALAASLAPGESRHALVDFGGVPHMAGVAMSAGYREYKTTGDYRNDLLAVVAIALPASEPEAAHRGSDGAADSPALRPGEGEEFAVFRLHDRLLAITAHRVLEAAESTRVRRIGSGEGLVAGVLPMDDGEAASHVPVISLRAFFGLQGAGDERTGGHVVVAQCSQGRIGLRVDDLVSVIECGEQDIRAMPEMMAGRFRWLERLVSTGAAQPLVSVLDLDALYGMLRERMPGELDAPEALALA</sequence>
<proteinExistence type="predicted"/>
<dbReference type="Pfam" id="PF01584">
    <property type="entry name" value="CheW"/>
    <property type="match status" value="1"/>
</dbReference>
<dbReference type="GO" id="GO:0006935">
    <property type="term" value="P:chemotaxis"/>
    <property type="evidence" value="ECO:0007669"/>
    <property type="project" value="InterPro"/>
</dbReference>
<dbReference type="PROSITE" id="PS50851">
    <property type="entry name" value="CHEW"/>
    <property type="match status" value="1"/>
</dbReference>
<dbReference type="EMBL" id="AFHG01000048">
    <property type="protein sequence ID" value="EGK71795.1"/>
    <property type="molecule type" value="Genomic_DNA"/>
</dbReference>
<evidence type="ECO:0000313" key="2">
    <source>
        <dbReference type="EMBL" id="EGK71795.1"/>
    </source>
</evidence>
<dbReference type="Proteomes" id="UP000005019">
    <property type="component" value="Unassembled WGS sequence"/>
</dbReference>
<dbReference type="SUPFAM" id="SSF50341">
    <property type="entry name" value="CheW-like"/>
    <property type="match status" value="1"/>
</dbReference>
<feature type="domain" description="CheW-like" evidence="1">
    <location>
        <begin position="675"/>
        <end position="821"/>
    </location>
</feature>
<dbReference type="STRING" id="1000565.METUNv1_02019"/>
<dbReference type="SMART" id="SM00260">
    <property type="entry name" value="CheW"/>
    <property type="match status" value="1"/>
</dbReference>
<organism evidence="2 3">
    <name type="scientific">Methyloversatilis universalis (strain ATCC BAA-1314 / DSM 25237 / JCM 13912 / CCUG 52030 / FAM5)</name>
    <dbReference type="NCBI Taxonomy" id="1000565"/>
    <lineage>
        <taxon>Bacteria</taxon>
        <taxon>Pseudomonadati</taxon>
        <taxon>Pseudomonadota</taxon>
        <taxon>Betaproteobacteria</taxon>
        <taxon>Nitrosomonadales</taxon>
        <taxon>Sterolibacteriaceae</taxon>
        <taxon>Methyloversatilis</taxon>
    </lineage>
</organism>
<comment type="caution">
    <text evidence="2">The sequence shown here is derived from an EMBL/GenBank/DDBJ whole genome shotgun (WGS) entry which is preliminary data.</text>
</comment>
<evidence type="ECO:0000259" key="1">
    <source>
        <dbReference type="PROSITE" id="PS50851"/>
    </source>
</evidence>
<dbReference type="InterPro" id="IPR036061">
    <property type="entry name" value="CheW-like_dom_sf"/>
</dbReference>
<dbReference type="InterPro" id="IPR002545">
    <property type="entry name" value="CheW-lke_dom"/>
</dbReference>
<name>F5RCL5_METUF</name>
<accession>F5RCL5</accession>
<dbReference type="RefSeq" id="WP_008061257.1">
    <property type="nucleotide sequence ID" value="NZ_AFHG01000048.1"/>
</dbReference>
<protein>
    <submittedName>
        <fullName evidence="2">CheW protein</fullName>
    </submittedName>
</protein>